<dbReference type="InterPro" id="IPR011032">
    <property type="entry name" value="GroES-like_sf"/>
</dbReference>
<evidence type="ECO:0000313" key="5">
    <source>
        <dbReference type="Proteomes" id="UP000609346"/>
    </source>
</evidence>
<feature type="domain" description="Enoyl reductase (ER)" evidence="3">
    <location>
        <begin position="15"/>
        <end position="329"/>
    </location>
</feature>
<dbReference type="EMBL" id="JACXZA010000002">
    <property type="protein sequence ID" value="MBD3919463.1"/>
    <property type="molecule type" value="Genomic_DNA"/>
</dbReference>
<sequence>MIHPFVSLRYDSFGDPREVLQLVNRAPASLDQDEVLVRMLASPINPSDLIPIRGAYKHRIHLPAIPGYEGVGVVEEVGSPNHVSLLGRRVLPLRGEGTWQAYVTTKAQYAIPVPDSVDDETASQMYINPVTTWVICSDELKLTHEDVLLVNACGSAIGRLFAQFARLIGFKLIAIVRNSAHAEELHSLGAWQVLDSSQGSIRDRVMEITSGVGATAGIDSIGGADAEDLMNCIRPGGTVLSIGLLSGISIDWMNVNRQLPSINVKPYWLKRWMQEASHAQWHSTFEHLFHLLMNNQIKIQQARGRFELDEYHAAISAAEQRGQKGKVLLLPSMSNDRRV</sequence>
<proteinExistence type="predicted"/>
<accession>A0ABR8MU25</accession>
<dbReference type="InterPro" id="IPR020843">
    <property type="entry name" value="ER"/>
</dbReference>
<evidence type="ECO:0000313" key="4">
    <source>
        <dbReference type="EMBL" id="MBD3919463.1"/>
    </source>
</evidence>
<evidence type="ECO:0000256" key="1">
    <source>
        <dbReference type="ARBA" id="ARBA00022857"/>
    </source>
</evidence>
<dbReference type="InterPro" id="IPR013149">
    <property type="entry name" value="ADH-like_C"/>
</dbReference>
<keyword evidence="5" id="KW-1185">Reference proteome</keyword>
<dbReference type="Pfam" id="PF08240">
    <property type="entry name" value="ADH_N"/>
    <property type="match status" value="1"/>
</dbReference>
<evidence type="ECO:0000256" key="2">
    <source>
        <dbReference type="ARBA" id="ARBA00023002"/>
    </source>
</evidence>
<dbReference type="Proteomes" id="UP000609346">
    <property type="component" value="Unassembled WGS sequence"/>
</dbReference>
<dbReference type="PANTHER" id="PTHR48106">
    <property type="entry name" value="QUINONE OXIDOREDUCTASE PIG3-RELATED"/>
    <property type="match status" value="1"/>
</dbReference>
<evidence type="ECO:0000259" key="3">
    <source>
        <dbReference type="SMART" id="SM00829"/>
    </source>
</evidence>
<dbReference type="Gene3D" id="3.90.180.10">
    <property type="entry name" value="Medium-chain alcohol dehydrogenases, catalytic domain"/>
    <property type="match status" value="1"/>
</dbReference>
<keyword evidence="2" id="KW-0560">Oxidoreductase</keyword>
<gene>
    <name evidence="4" type="ORF">H8B09_11925</name>
</gene>
<dbReference type="InterPro" id="IPR036291">
    <property type="entry name" value="NAD(P)-bd_dom_sf"/>
</dbReference>
<name>A0ABR8MU25_9BACL</name>
<dbReference type="SUPFAM" id="SSF51735">
    <property type="entry name" value="NAD(P)-binding Rossmann-fold domains"/>
    <property type="match status" value="1"/>
</dbReference>
<dbReference type="Gene3D" id="3.40.50.720">
    <property type="entry name" value="NAD(P)-binding Rossmann-like Domain"/>
    <property type="match status" value="1"/>
</dbReference>
<comment type="caution">
    <text evidence="4">The sequence shown here is derived from an EMBL/GenBank/DDBJ whole genome shotgun (WGS) entry which is preliminary data.</text>
</comment>
<dbReference type="CDD" id="cd05282">
    <property type="entry name" value="ETR_like"/>
    <property type="match status" value="1"/>
</dbReference>
<dbReference type="SMART" id="SM00829">
    <property type="entry name" value="PKS_ER"/>
    <property type="match status" value="1"/>
</dbReference>
<keyword evidence="1" id="KW-0521">NADP</keyword>
<dbReference type="InterPro" id="IPR013154">
    <property type="entry name" value="ADH-like_N"/>
</dbReference>
<dbReference type="Pfam" id="PF00107">
    <property type="entry name" value="ADH_zinc_N"/>
    <property type="match status" value="1"/>
</dbReference>
<dbReference type="SUPFAM" id="SSF50129">
    <property type="entry name" value="GroES-like"/>
    <property type="match status" value="1"/>
</dbReference>
<organism evidence="4 5">
    <name type="scientific">Paenibacillus terricola</name>
    <dbReference type="NCBI Taxonomy" id="2763503"/>
    <lineage>
        <taxon>Bacteria</taxon>
        <taxon>Bacillati</taxon>
        <taxon>Bacillota</taxon>
        <taxon>Bacilli</taxon>
        <taxon>Bacillales</taxon>
        <taxon>Paenibacillaceae</taxon>
        <taxon>Paenibacillus</taxon>
    </lineage>
</organism>
<dbReference type="PANTHER" id="PTHR48106:SF2">
    <property type="entry name" value="ZN2+-BINDING DEHYDROGENASE"/>
    <property type="match status" value="1"/>
</dbReference>
<reference evidence="4 5" key="1">
    <citation type="submission" date="2020-09" db="EMBL/GenBank/DDBJ databases">
        <title>Paenibacillus sp. strain PR3 16S rRNA gene Genome sequencing and assembly.</title>
        <authorList>
            <person name="Kim J."/>
        </authorList>
    </citation>
    <scope>NUCLEOTIDE SEQUENCE [LARGE SCALE GENOMIC DNA]</scope>
    <source>
        <strain evidence="4 5">PR3</strain>
    </source>
</reference>
<protein>
    <submittedName>
        <fullName evidence="4">Zinc-dependent alcohol dehydrogenase family protein</fullName>
    </submittedName>
</protein>